<feature type="transmembrane region" description="Helical" evidence="1">
    <location>
        <begin position="21"/>
        <end position="44"/>
    </location>
</feature>
<dbReference type="RefSeq" id="WP_072695995.1">
    <property type="nucleotide sequence ID" value="NZ_FRDI01000002.1"/>
</dbReference>
<reference evidence="2 3" key="1">
    <citation type="submission" date="2016-12" db="EMBL/GenBank/DDBJ databases">
        <authorList>
            <person name="Song W.-J."/>
            <person name="Kurnit D.M."/>
        </authorList>
    </citation>
    <scope>NUCLEOTIDE SEQUENCE [LARGE SCALE GENOMIC DNA]</scope>
    <source>
        <strain evidence="2 3">DSM 11393</strain>
    </source>
</reference>
<protein>
    <submittedName>
        <fullName evidence="2">Uncharacterized protein</fullName>
    </submittedName>
</protein>
<dbReference type="AlphaFoldDB" id="A0A1M7S0R7"/>
<dbReference type="EMBL" id="FRDI01000002">
    <property type="protein sequence ID" value="SHN52083.1"/>
    <property type="molecule type" value="Genomic_DNA"/>
</dbReference>
<keyword evidence="1" id="KW-0472">Membrane</keyword>
<keyword evidence="1" id="KW-0812">Transmembrane</keyword>
<proteinExistence type="predicted"/>
<keyword evidence="3" id="KW-1185">Reference proteome</keyword>
<evidence type="ECO:0000313" key="3">
    <source>
        <dbReference type="Proteomes" id="UP000186469"/>
    </source>
</evidence>
<dbReference type="STRING" id="1121455.SAMN02745728_00419"/>
<dbReference type="Proteomes" id="UP000186469">
    <property type="component" value="Unassembled WGS sequence"/>
</dbReference>
<accession>A0A1M7S0R7</accession>
<keyword evidence="1" id="KW-1133">Transmembrane helix</keyword>
<organism evidence="2 3">
    <name type="scientific">Desulfovibrio litoralis DSM 11393</name>
    <dbReference type="NCBI Taxonomy" id="1121455"/>
    <lineage>
        <taxon>Bacteria</taxon>
        <taxon>Pseudomonadati</taxon>
        <taxon>Thermodesulfobacteriota</taxon>
        <taxon>Desulfovibrionia</taxon>
        <taxon>Desulfovibrionales</taxon>
        <taxon>Desulfovibrionaceae</taxon>
        <taxon>Desulfovibrio</taxon>
    </lineage>
</organism>
<feature type="transmembrane region" description="Helical" evidence="1">
    <location>
        <begin position="50"/>
        <end position="83"/>
    </location>
</feature>
<evidence type="ECO:0000256" key="1">
    <source>
        <dbReference type="SAM" id="Phobius"/>
    </source>
</evidence>
<gene>
    <name evidence="2" type="ORF">SAMN02745728_00419</name>
</gene>
<name>A0A1M7S0R7_9BACT</name>
<sequence>MTNQANANASVPSNKKKWGTFLNAVVCFIMFVVVVGMIMGSFVVNSASEVTVILGIGFVLALVGLLAIAGVFVFGIWLIRLIFCSKK</sequence>
<evidence type="ECO:0000313" key="2">
    <source>
        <dbReference type="EMBL" id="SHN52083.1"/>
    </source>
</evidence>